<feature type="region of interest" description="Disordered" evidence="2">
    <location>
        <begin position="211"/>
        <end position="263"/>
    </location>
</feature>
<dbReference type="InterPro" id="IPR000953">
    <property type="entry name" value="Chromo/chromo_shadow_dom"/>
</dbReference>
<dbReference type="PROSITE" id="PS50013">
    <property type="entry name" value="CHROMO_2"/>
    <property type="match status" value="1"/>
</dbReference>
<comment type="caution">
    <text evidence="5">The sequence shown here is derived from an EMBL/GenBank/DDBJ whole genome shotgun (WGS) entry which is preliminary data.</text>
</comment>
<keyword evidence="6" id="KW-1185">Reference proteome</keyword>
<dbReference type="GO" id="GO:0003676">
    <property type="term" value="F:nucleic acid binding"/>
    <property type="evidence" value="ECO:0007669"/>
    <property type="project" value="InterPro"/>
</dbReference>
<evidence type="ECO:0000313" key="6">
    <source>
        <dbReference type="Proteomes" id="UP000606274"/>
    </source>
</evidence>
<dbReference type="SUPFAM" id="SSF53098">
    <property type="entry name" value="Ribonuclease H-like"/>
    <property type="match status" value="1"/>
</dbReference>
<protein>
    <submittedName>
        <fullName evidence="5">Uncharacterized protein</fullName>
    </submittedName>
</protein>
<dbReference type="InterPro" id="IPR016197">
    <property type="entry name" value="Chromo-like_dom_sf"/>
</dbReference>
<dbReference type="SUPFAM" id="SSF54160">
    <property type="entry name" value="Chromo domain-like"/>
    <property type="match status" value="1"/>
</dbReference>
<dbReference type="InterPro" id="IPR023780">
    <property type="entry name" value="Chromo_domain"/>
</dbReference>
<dbReference type="Proteomes" id="UP000606274">
    <property type="component" value="Unassembled WGS sequence"/>
</dbReference>
<dbReference type="PANTHER" id="PTHR37984:SF5">
    <property type="entry name" value="PROTEIN NYNRIN-LIKE"/>
    <property type="match status" value="1"/>
</dbReference>
<name>A0A8T0B191_SILME</name>
<feature type="region of interest" description="Disordered" evidence="2">
    <location>
        <begin position="128"/>
        <end position="162"/>
    </location>
</feature>
<dbReference type="InterPro" id="IPR001584">
    <property type="entry name" value="Integrase_cat-core"/>
</dbReference>
<sequence length="263" mass="28972">MRHFTEVFGTAPGDTSTADQLLNLRQGKDSISDYSLRFLTLVATSGWNETAPLGTYRMGLNQALRLAMAMYADTLGLKAFIQRSIPVSQHLAACRTPEEMVSDQGSQFTSHVWRAFFQLLGVTDNLSSGYHPQSNGQTERKIQELGSEARPPPPEVLDPPSVYSVREVLDSRRQGRGLEYLVDWEGYGPEEQSWVARQNILDPALLEEFHATHPLRPAPQGRGRPRHRFRASGAAPGGGGTVRDPPATPLPNPHVTPSSSPTY</sequence>
<feature type="domain" description="Chromo" evidence="3">
    <location>
        <begin position="163"/>
        <end position="221"/>
    </location>
</feature>
<gene>
    <name evidence="5" type="ORF">HF521_002885</name>
</gene>
<dbReference type="InterPro" id="IPR036397">
    <property type="entry name" value="RNaseH_sf"/>
</dbReference>
<dbReference type="SMART" id="SM00298">
    <property type="entry name" value="CHROMO"/>
    <property type="match status" value="1"/>
</dbReference>
<comment type="subcellular location">
    <subcellularLocation>
        <location evidence="1">Nucleus</location>
    </subcellularLocation>
</comment>
<evidence type="ECO:0000256" key="2">
    <source>
        <dbReference type="SAM" id="MobiDB-lite"/>
    </source>
</evidence>
<accession>A0A8T0B191</accession>
<dbReference type="InterPro" id="IPR012337">
    <property type="entry name" value="RNaseH-like_sf"/>
</dbReference>
<dbReference type="EMBL" id="JABFDY010000012">
    <property type="protein sequence ID" value="KAF7699927.1"/>
    <property type="molecule type" value="Genomic_DNA"/>
</dbReference>
<reference evidence="5" key="1">
    <citation type="submission" date="2020-08" db="EMBL/GenBank/DDBJ databases">
        <title>Chromosome-level assembly of Southern catfish (Silurus meridionalis) provides insights into visual adaptation to the nocturnal and benthic lifestyles.</title>
        <authorList>
            <person name="Zhang Y."/>
            <person name="Wang D."/>
            <person name="Peng Z."/>
        </authorList>
    </citation>
    <scope>NUCLEOTIDE SEQUENCE</scope>
    <source>
        <strain evidence="5">SWU-2019-XX</strain>
        <tissue evidence="5">Muscle</tissue>
    </source>
</reference>
<dbReference type="AlphaFoldDB" id="A0A8T0B191"/>
<dbReference type="Gene3D" id="2.40.50.40">
    <property type="match status" value="1"/>
</dbReference>
<feature type="compositionally biased region" description="Polar residues" evidence="2">
    <location>
        <begin position="128"/>
        <end position="137"/>
    </location>
</feature>
<dbReference type="Pfam" id="PF00385">
    <property type="entry name" value="Chromo"/>
    <property type="match status" value="1"/>
</dbReference>
<feature type="domain" description="Integrase catalytic" evidence="4">
    <location>
        <begin position="8"/>
        <end position="197"/>
    </location>
</feature>
<evidence type="ECO:0000256" key="1">
    <source>
        <dbReference type="ARBA" id="ARBA00004123"/>
    </source>
</evidence>
<organism evidence="5 6">
    <name type="scientific">Silurus meridionalis</name>
    <name type="common">Southern catfish</name>
    <name type="synonym">Silurus soldatovi meridionalis</name>
    <dbReference type="NCBI Taxonomy" id="175797"/>
    <lineage>
        <taxon>Eukaryota</taxon>
        <taxon>Metazoa</taxon>
        <taxon>Chordata</taxon>
        <taxon>Craniata</taxon>
        <taxon>Vertebrata</taxon>
        <taxon>Euteleostomi</taxon>
        <taxon>Actinopterygii</taxon>
        <taxon>Neopterygii</taxon>
        <taxon>Teleostei</taxon>
        <taxon>Ostariophysi</taxon>
        <taxon>Siluriformes</taxon>
        <taxon>Siluridae</taxon>
        <taxon>Silurus</taxon>
    </lineage>
</organism>
<dbReference type="InterPro" id="IPR050951">
    <property type="entry name" value="Retrovirus_Pol_polyprotein"/>
</dbReference>
<dbReference type="Gene3D" id="3.30.420.10">
    <property type="entry name" value="Ribonuclease H-like superfamily/Ribonuclease H"/>
    <property type="match status" value="1"/>
</dbReference>
<dbReference type="GO" id="GO:0005634">
    <property type="term" value="C:nucleus"/>
    <property type="evidence" value="ECO:0007669"/>
    <property type="project" value="UniProtKB-SubCell"/>
</dbReference>
<proteinExistence type="predicted"/>
<dbReference type="GO" id="GO:0015074">
    <property type="term" value="P:DNA integration"/>
    <property type="evidence" value="ECO:0007669"/>
    <property type="project" value="InterPro"/>
</dbReference>
<evidence type="ECO:0000259" key="4">
    <source>
        <dbReference type="PROSITE" id="PS50994"/>
    </source>
</evidence>
<dbReference type="PROSITE" id="PS50994">
    <property type="entry name" value="INTEGRASE"/>
    <property type="match status" value="1"/>
</dbReference>
<evidence type="ECO:0000313" key="5">
    <source>
        <dbReference type="EMBL" id="KAF7699927.1"/>
    </source>
</evidence>
<dbReference type="PANTHER" id="PTHR37984">
    <property type="entry name" value="PROTEIN CBG26694"/>
    <property type="match status" value="1"/>
</dbReference>
<evidence type="ECO:0000259" key="3">
    <source>
        <dbReference type="PROSITE" id="PS50013"/>
    </source>
</evidence>